<proteinExistence type="predicted"/>
<dbReference type="EMBL" id="JAQQFM010000001">
    <property type="protein sequence ID" value="MFL9922677.1"/>
    <property type="molecule type" value="Genomic_DNA"/>
</dbReference>
<gene>
    <name evidence="1" type="ORF">PQR62_00275</name>
</gene>
<evidence type="ECO:0000313" key="1">
    <source>
        <dbReference type="EMBL" id="MFL9922677.1"/>
    </source>
</evidence>
<dbReference type="Proteomes" id="UP001629246">
    <property type="component" value="Unassembled WGS sequence"/>
</dbReference>
<sequence length="177" mass="17216">MAIDISSANLNSLAAYTNTASLGTGLSSAASTNSSGSTGSSAVTASNNTAALQSAVSLASDASVIVSLGANSGIKLQTYTAAGLFNEFVNAGSSADTSDDLTADQATQNLYQGILSGITSEPGVSGIYDGSGSFSSLSSGISSDLSTLLKSNPDLTSAIVGDVVARGIVGNLISTTA</sequence>
<accession>A0ABW9A3S4</accession>
<comment type="caution">
    <text evidence="1">The sequence shown here is derived from an EMBL/GenBank/DDBJ whole genome shotgun (WGS) entry which is preliminary data.</text>
</comment>
<evidence type="ECO:0000313" key="2">
    <source>
        <dbReference type="Proteomes" id="UP001629246"/>
    </source>
</evidence>
<protein>
    <submittedName>
        <fullName evidence="1">Uncharacterized protein</fullName>
    </submittedName>
</protein>
<name>A0ABW9A3S4_9BURK</name>
<dbReference type="RefSeq" id="WP_408153599.1">
    <property type="nucleotide sequence ID" value="NZ_JAQQFM010000001.1"/>
</dbReference>
<organism evidence="1 2">
    <name type="scientific">Herbaspirillum lusitanum</name>
    <dbReference type="NCBI Taxonomy" id="213312"/>
    <lineage>
        <taxon>Bacteria</taxon>
        <taxon>Pseudomonadati</taxon>
        <taxon>Pseudomonadota</taxon>
        <taxon>Betaproteobacteria</taxon>
        <taxon>Burkholderiales</taxon>
        <taxon>Oxalobacteraceae</taxon>
        <taxon>Herbaspirillum</taxon>
    </lineage>
</organism>
<keyword evidence="2" id="KW-1185">Reference proteome</keyword>
<reference evidence="1 2" key="1">
    <citation type="journal article" date="2024" name="Chem. Sci.">
        <title>Discovery of megapolipeptins by genome mining of a Burkholderiales bacteria collection.</title>
        <authorList>
            <person name="Paulo B.S."/>
            <person name="Recchia M.J.J."/>
            <person name="Lee S."/>
            <person name="Fergusson C.H."/>
            <person name="Romanowski S.B."/>
            <person name="Hernandez A."/>
            <person name="Krull N."/>
            <person name="Liu D.Y."/>
            <person name="Cavanagh H."/>
            <person name="Bos A."/>
            <person name="Gray C.A."/>
            <person name="Murphy B.T."/>
            <person name="Linington R.G."/>
            <person name="Eustaquio A.S."/>
        </authorList>
    </citation>
    <scope>NUCLEOTIDE SEQUENCE [LARGE SCALE GENOMIC DNA]</scope>
    <source>
        <strain evidence="1 2">RL21-008-BIB-A</strain>
    </source>
</reference>